<evidence type="ECO:0000313" key="6">
    <source>
        <dbReference type="EMBL" id="RFN44651.1"/>
    </source>
</evidence>
<feature type="compositionally biased region" description="Basic and acidic residues" evidence="5">
    <location>
        <begin position="23"/>
        <end position="36"/>
    </location>
</feature>
<name>A0A395M9V4_9HYPO</name>
<organism evidence="6 7">
    <name type="scientific">Fusarium flagelliforme</name>
    <dbReference type="NCBI Taxonomy" id="2675880"/>
    <lineage>
        <taxon>Eukaryota</taxon>
        <taxon>Fungi</taxon>
        <taxon>Dikarya</taxon>
        <taxon>Ascomycota</taxon>
        <taxon>Pezizomycotina</taxon>
        <taxon>Sordariomycetes</taxon>
        <taxon>Hypocreomycetidae</taxon>
        <taxon>Hypocreales</taxon>
        <taxon>Nectriaceae</taxon>
        <taxon>Fusarium</taxon>
        <taxon>Fusarium incarnatum-equiseti species complex</taxon>
    </lineage>
</organism>
<dbReference type="EMBL" id="PXXK01000409">
    <property type="protein sequence ID" value="RFN44651.1"/>
    <property type="molecule type" value="Genomic_DNA"/>
</dbReference>
<evidence type="ECO:0000256" key="3">
    <source>
        <dbReference type="ARBA" id="ARBA00022989"/>
    </source>
</evidence>
<dbReference type="GO" id="GO:0044183">
    <property type="term" value="F:protein folding chaperone"/>
    <property type="evidence" value="ECO:0007669"/>
    <property type="project" value="InterPro"/>
</dbReference>
<feature type="region of interest" description="Disordered" evidence="5">
    <location>
        <begin position="729"/>
        <end position="770"/>
    </location>
</feature>
<dbReference type="Pfam" id="PF03669">
    <property type="entry name" value="ASTER"/>
    <property type="match status" value="1"/>
</dbReference>
<proteinExistence type="predicted"/>
<feature type="compositionally biased region" description="Low complexity" evidence="5">
    <location>
        <begin position="63"/>
        <end position="79"/>
    </location>
</feature>
<dbReference type="STRING" id="2594813.A0A395M9V4"/>
<comment type="caution">
    <text evidence="6">The sequence shown here is derived from an EMBL/GenBank/DDBJ whole genome shotgun (WGS) entry which is preliminary data.</text>
</comment>
<protein>
    <submittedName>
        <fullName evidence="6">Uncharacterized protein</fullName>
    </submittedName>
</protein>
<feature type="compositionally biased region" description="Polar residues" evidence="5">
    <location>
        <begin position="739"/>
        <end position="753"/>
    </location>
</feature>
<accession>A0A395M9V4</accession>
<evidence type="ECO:0000256" key="4">
    <source>
        <dbReference type="ARBA" id="ARBA00023136"/>
    </source>
</evidence>
<dbReference type="InterPro" id="IPR005351">
    <property type="entry name" value="ASTER"/>
</dbReference>
<keyword evidence="2" id="KW-0812">Transmembrane</keyword>
<dbReference type="GO" id="GO:0045048">
    <property type="term" value="P:protein insertion into ER membrane"/>
    <property type="evidence" value="ECO:0007669"/>
    <property type="project" value="InterPro"/>
</dbReference>
<evidence type="ECO:0000256" key="2">
    <source>
        <dbReference type="ARBA" id="ARBA00022692"/>
    </source>
</evidence>
<gene>
    <name evidence="6" type="ORF">FIE12Z_11108</name>
</gene>
<sequence length="1337" mass="147632">MPLSKVRPSPRPSATSSFSDIANKSEARKDRLRLKSDEDEENTYGRNRQHGRQRTTSAIPCKSDTNTENQNQNQNQNQSENEDEAVNEPGAIDAVAPTSASAGGRLMRPNFLIQGLLARAKNRVRERSGRGEKGDENLLFSVSRAMTIFGQVMPLSIDSPELAPQWAQSGGVSDRWPVCAVWYLKWKSFSPHSPPPRAAPPDRGFRRRTPTPPATSSSTGIFQGTKTKTRTNTKTPAPVPITTPSSSQSPSQLPRSLISPRSPPDQNKPLPPPPPTPGSLSDKENATSPPPKPVLKLNRIMSTLTESEIEKLFSGAPQYFARSEGHCSGAPNPSVAFPFDEALEIRDLTDHVQIEDRAWSGLTAWPHLTRDLNQDAAARAQAVDSRKAHFFIRCRERPNMLSMQGLEKGTMGFSAALELAVGDALEEEQFGFDSLGKKAHAIVEARERMLSSLGYLRRLPETELMDRLKRNAELYRVNDLRTKTSVQTYQDLFHSFMRPCNSVVDKRDHYSLTNQINALIKCLGTANVWFDFTHVEWRIRLGQILWGSEDNDELENTSSIHDATSASERAEEKYWLLMQILVATELLIRLDAITEGEEYGVEAFRPVDVVHFERAATPMVKWSLHLARSWLDNIEIEKVQEQPPSDSKAMGPSTPPPATGWLGSLFSKFTFRQHHDDKTMASYSYTIKGRNPQQQVDGLTHFAKKLLWPGIDTYEGLIANNARQSIINSVPSPAPTVASGKTTKAPSETNGSKRSLYFGSYDHKDKSRPQRRKLSAALHPSGWLSKSYIYGLMLPGDGLCHFLMATLLENDSKAMGRLGSFANLCGGFVYSGKSFWSTSCIVGRVIAAGQGSAECMGWVSSDILPLGINEGWVNIEVEDVAEDMAHLGKKARLWAKKRVERESSILGDADEYSCFPADFIIPHENSYSTPPPLIGVTLRSLELVPSESSKANSGGEIKKDPELLSRPATVNFAVAIDGFTAEHFSFSLAYDISFVTAHPCSPSHRVRFVKSPSSPTIQQIDVSGSDTFGQGSRPAHRTGHPLHKWYNYAVIHISELIKRQHAPLSELLAVPPTHRRTPSRVGSDRVLVIDCITNLSEVPQSPTIERLTSKYNIVQRRGSFPAAEQMHFESRKRQFGSDMEILVRALCAQKGWNAIISRRKRGCLACAIREAGALQWKVIIRVEKAPQLKPHPSSIGLTGRASLEVIATTIEQPSFPIITTAKMAPTKDPRRTDLIVPYQEPKSSGESTDISSTMSTTLPMAAMFTRNKLVGWASVVFSIQSWLGESEDSKKNSATPGYFSVGMSIMALVVTYLPIFLPPVGGKQASGTEAPAPVPLA</sequence>
<evidence type="ECO:0000313" key="7">
    <source>
        <dbReference type="Proteomes" id="UP000265631"/>
    </source>
</evidence>
<dbReference type="GO" id="GO:0005789">
    <property type="term" value="C:endoplasmic reticulum membrane"/>
    <property type="evidence" value="ECO:0007669"/>
    <property type="project" value="InterPro"/>
</dbReference>
<reference evidence="6 7" key="1">
    <citation type="journal article" date="2018" name="PLoS Pathog.">
        <title>Evolution of structural diversity of trichothecenes, a family of toxins produced by plant pathogenic and entomopathogenic fungi.</title>
        <authorList>
            <person name="Proctor R.H."/>
            <person name="McCormick S.P."/>
            <person name="Kim H.S."/>
            <person name="Cardoza R.E."/>
            <person name="Stanley A.M."/>
            <person name="Lindo L."/>
            <person name="Kelly A."/>
            <person name="Brown D.W."/>
            <person name="Lee T."/>
            <person name="Vaughan M.M."/>
            <person name="Alexander N.J."/>
            <person name="Busman M."/>
            <person name="Gutierrez S."/>
        </authorList>
    </citation>
    <scope>NUCLEOTIDE SEQUENCE [LARGE SCALE GENOMIC DNA]</scope>
    <source>
        <strain evidence="6 7">NRRL 13405</strain>
    </source>
</reference>
<evidence type="ECO:0000256" key="5">
    <source>
        <dbReference type="SAM" id="MobiDB-lite"/>
    </source>
</evidence>
<feature type="region of interest" description="Disordered" evidence="5">
    <location>
        <begin position="1"/>
        <end position="85"/>
    </location>
</feature>
<dbReference type="PANTHER" id="PTHR42345:SF2">
    <property type="entry name" value="HELICASE-LIKE PROTEIN"/>
    <property type="match status" value="1"/>
</dbReference>
<feature type="compositionally biased region" description="Polar residues" evidence="5">
    <location>
        <begin position="12"/>
        <end position="22"/>
    </location>
</feature>
<feature type="compositionally biased region" description="Low complexity" evidence="5">
    <location>
        <begin position="230"/>
        <end position="268"/>
    </location>
</feature>
<keyword evidence="7" id="KW-1185">Reference proteome</keyword>
<dbReference type="Proteomes" id="UP000265631">
    <property type="component" value="Unassembled WGS sequence"/>
</dbReference>
<evidence type="ECO:0000256" key="1">
    <source>
        <dbReference type="ARBA" id="ARBA00004370"/>
    </source>
</evidence>
<dbReference type="PANTHER" id="PTHR42345">
    <property type="entry name" value="TPR_REGION DOMAIN-CONTAINING PROTEIN"/>
    <property type="match status" value="1"/>
</dbReference>
<keyword evidence="3" id="KW-1133">Transmembrane helix</keyword>
<feature type="region of interest" description="Disordered" evidence="5">
    <location>
        <begin position="190"/>
        <end position="295"/>
    </location>
</feature>
<comment type="subcellular location">
    <subcellularLocation>
        <location evidence="1">Membrane</location>
    </subcellularLocation>
</comment>
<keyword evidence="4" id="KW-0472">Membrane</keyword>